<dbReference type="OrthoDB" id="439808at2759"/>
<dbReference type="Pfam" id="PF00076">
    <property type="entry name" value="RRM_1"/>
    <property type="match status" value="1"/>
</dbReference>
<name>C5KGT3_PERM5</name>
<organism evidence="6">
    <name type="scientific">Perkinsus marinus (strain ATCC 50983 / TXsc)</name>
    <dbReference type="NCBI Taxonomy" id="423536"/>
    <lineage>
        <taxon>Eukaryota</taxon>
        <taxon>Sar</taxon>
        <taxon>Alveolata</taxon>
        <taxon>Perkinsozoa</taxon>
        <taxon>Perkinsea</taxon>
        <taxon>Perkinsida</taxon>
        <taxon>Perkinsidae</taxon>
        <taxon>Perkinsus</taxon>
    </lineage>
</organism>
<dbReference type="InterPro" id="IPR007201">
    <property type="entry name" value="Mei2-like_Rrm_C"/>
</dbReference>
<keyword evidence="5" id="KW-0687">Ribonucleoprotein</keyword>
<sequence length="391" mass="42773">MFEHSRRYSGGTGDITVEAPSSPPHAGLRIDSPRAVVLGVQPLSTPCRLLSSDLLRSLDLDSPSSCFPEGGLFRPFESLKSTTSTIEGTPMVSSFDKRGHDVGTPHALQSKADDVVERRRCCDDDDDRSSWTTVMLKNIPNKYDDAMLADEIWRRGMGDAYSYIYAVPDPRTGLNRGYAFIDLKSHELACKFMKCFEGVQLPSRKSTKVCACMWANKQGAQSPADVGASVGGGITSSGKAWLPPSEAIHNKHNAFAVTTYEPSPDYNHAPKWLNADPYDVPYASSILKSEASDQFKIFVGGLGPQTSSKDLHNYFSKFGVVKDCVVVFCKLTGTSRGFGFCDMQTQEGFRAVFSGQPHTIGGRTIGIRRYNYSIPQSPTSSTSSRSRLSPM</sequence>
<reference evidence="5 6" key="1">
    <citation type="submission" date="2008-07" db="EMBL/GenBank/DDBJ databases">
        <authorList>
            <person name="El-Sayed N."/>
            <person name="Caler E."/>
            <person name="Inman J."/>
            <person name="Amedeo P."/>
            <person name="Hass B."/>
            <person name="Wortman J."/>
        </authorList>
    </citation>
    <scope>NUCLEOTIDE SEQUENCE [LARGE SCALE GENOMIC DNA]</scope>
    <source>
        <strain evidence="6">ATCC 50983 / TXsc</strain>
    </source>
</reference>
<dbReference type="InterPro" id="IPR000504">
    <property type="entry name" value="RRM_dom"/>
</dbReference>
<evidence type="ECO:0000256" key="2">
    <source>
        <dbReference type="PROSITE-ProRule" id="PRU00176"/>
    </source>
</evidence>
<dbReference type="PANTHER" id="PTHR48024">
    <property type="entry name" value="GEO13361P1-RELATED"/>
    <property type="match status" value="1"/>
</dbReference>
<dbReference type="InterPro" id="IPR035979">
    <property type="entry name" value="RBD_domain_sf"/>
</dbReference>
<evidence type="ECO:0000313" key="5">
    <source>
        <dbReference type="EMBL" id="EER16351.1"/>
    </source>
</evidence>
<dbReference type="SUPFAM" id="SSF54928">
    <property type="entry name" value="RNA-binding domain, RBD"/>
    <property type="match status" value="2"/>
</dbReference>
<evidence type="ECO:0000259" key="4">
    <source>
        <dbReference type="PROSITE" id="PS50102"/>
    </source>
</evidence>
<dbReference type="PANTHER" id="PTHR48024:SF56">
    <property type="entry name" value="HETEROGENEOUS NUCLEAR RIBONUCLEOPROTEIN A0"/>
    <property type="match status" value="1"/>
</dbReference>
<evidence type="ECO:0000256" key="1">
    <source>
        <dbReference type="ARBA" id="ARBA00022884"/>
    </source>
</evidence>
<dbReference type="Gene3D" id="3.30.70.330">
    <property type="match status" value="2"/>
</dbReference>
<feature type="domain" description="RRM" evidence="4">
    <location>
        <begin position="132"/>
        <end position="209"/>
    </location>
</feature>
<feature type="region of interest" description="Disordered" evidence="3">
    <location>
        <begin position="1"/>
        <end position="27"/>
    </location>
</feature>
<dbReference type="GeneID" id="9063408"/>
<dbReference type="GO" id="GO:1990904">
    <property type="term" value="C:ribonucleoprotein complex"/>
    <property type="evidence" value="ECO:0007669"/>
    <property type="project" value="UniProtKB-KW"/>
</dbReference>
<dbReference type="GO" id="GO:0003723">
    <property type="term" value="F:RNA binding"/>
    <property type="evidence" value="ECO:0007669"/>
    <property type="project" value="UniProtKB-UniRule"/>
</dbReference>
<dbReference type="RefSeq" id="XP_002784555.1">
    <property type="nucleotide sequence ID" value="XM_002784509.1"/>
</dbReference>
<dbReference type="GO" id="GO:0005634">
    <property type="term" value="C:nucleus"/>
    <property type="evidence" value="ECO:0007669"/>
    <property type="project" value="TreeGrafter"/>
</dbReference>
<dbReference type="PROSITE" id="PS50102">
    <property type="entry name" value="RRM"/>
    <property type="match status" value="2"/>
</dbReference>
<feature type="domain" description="RRM" evidence="4">
    <location>
        <begin position="295"/>
        <end position="372"/>
    </location>
</feature>
<accession>C5KGT3</accession>
<evidence type="ECO:0000313" key="6">
    <source>
        <dbReference type="Proteomes" id="UP000007800"/>
    </source>
</evidence>
<dbReference type="OMA" id="KSHELAC"/>
<dbReference type="EMBL" id="GG673027">
    <property type="protein sequence ID" value="EER16351.1"/>
    <property type="molecule type" value="Genomic_DNA"/>
</dbReference>
<dbReference type="InParanoid" id="C5KGT3"/>
<evidence type="ECO:0000256" key="3">
    <source>
        <dbReference type="SAM" id="MobiDB-lite"/>
    </source>
</evidence>
<dbReference type="InterPro" id="IPR012677">
    <property type="entry name" value="Nucleotide-bd_a/b_plait_sf"/>
</dbReference>
<protein>
    <submittedName>
        <fullName evidence="5">Heterogeneous nuclear ribonucleoprotein, putative</fullName>
    </submittedName>
</protein>
<dbReference type="Pfam" id="PF04059">
    <property type="entry name" value="RRM_2"/>
    <property type="match status" value="1"/>
</dbReference>
<dbReference type="AlphaFoldDB" id="C5KGT3"/>
<keyword evidence="6" id="KW-1185">Reference proteome</keyword>
<proteinExistence type="predicted"/>
<gene>
    <name evidence="5" type="ORF">Pmar_PMAR029483</name>
</gene>
<dbReference type="Proteomes" id="UP000007800">
    <property type="component" value="Unassembled WGS sequence"/>
</dbReference>
<keyword evidence="1 2" id="KW-0694">RNA-binding</keyword>
<dbReference type="InterPro" id="IPR050886">
    <property type="entry name" value="RNA-binding_reg"/>
</dbReference>
<dbReference type="SMART" id="SM00360">
    <property type="entry name" value="RRM"/>
    <property type="match status" value="2"/>
</dbReference>